<dbReference type="AlphaFoldDB" id="D6A4E8"/>
<feature type="compositionally biased region" description="Polar residues" evidence="1">
    <location>
        <begin position="205"/>
        <end position="216"/>
    </location>
</feature>
<dbReference type="InterPro" id="IPR046193">
    <property type="entry name" value="DUF6221"/>
</dbReference>
<reference evidence="3" key="1">
    <citation type="submission" date="2008-12" db="EMBL/GenBank/DDBJ databases">
        <title>Annotation of Streptomyces ghanaensis ATCC 14672.</title>
        <authorList>
            <consortium name="The Broad Institute Genome Sequencing Platform"/>
            <consortium name="Broad Institute Microbial Sequencing Center"/>
            <person name="Fischbach M."/>
            <person name="Ward D."/>
            <person name="Young S."/>
            <person name="Kodira C.D."/>
            <person name="Zeng Q."/>
            <person name="Koehrsen M."/>
            <person name="Godfrey P."/>
            <person name="Alvarado L."/>
            <person name="Berlin A.M."/>
            <person name="Borenstein D."/>
            <person name="Chen Z."/>
            <person name="Engels R."/>
            <person name="Freedman E."/>
            <person name="Gellesch M."/>
            <person name="Goldberg J."/>
            <person name="Griggs A."/>
            <person name="Gujja S."/>
            <person name="Heiman D.I."/>
            <person name="Hepburn T.A."/>
            <person name="Howarth C."/>
            <person name="Jen D."/>
            <person name="Larson L."/>
            <person name="Lewis B."/>
            <person name="Mehta T."/>
            <person name="Park D."/>
            <person name="Pearson M."/>
            <person name="Roberts A."/>
            <person name="Saif S."/>
            <person name="Shea T.D."/>
            <person name="Shenoy N."/>
            <person name="Sisk P."/>
            <person name="Stolte C."/>
            <person name="Sykes S.N."/>
            <person name="Walk T."/>
            <person name="White J."/>
            <person name="Yandava C."/>
            <person name="Straight P."/>
            <person name="Clardy J."/>
            <person name="Hung D."/>
            <person name="Kolter R."/>
            <person name="Mekalanos J."/>
            <person name="Walker S."/>
            <person name="Walsh C.T."/>
            <person name="Wieland B.L.C."/>
            <person name="Ilzarbe M."/>
            <person name="Galagan J."/>
            <person name="Nusbaum C."/>
            <person name="Birren B."/>
        </authorList>
    </citation>
    <scope>NUCLEOTIDE SEQUENCE [LARGE SCALE GENOMIC DNA]</scope>
    <source>
        <strain evidence="3">ATCC 14672 / DSM 40746 / JCM 4963 / KCTC 9882 / NRRL B-12104 / FH 1290</strain>
    </source>
</reference>
<sequence length="393" mass="41995">MAAMLYASARMLRAAGPPIWAVRPSRRPACPPVRMRSARASRDAGSRAAGRLVRSIRGPPGCGCAVDRRARPRLAGPLGGSVGESSGQRTQVAHGEAGADAVVVDAVRGLDHQAVVRLVGVHLQHVGQCLLCGGGGVAVLLHRLAADAVHGSGHWGLLGSCICTVPSGAYTRQALRWNSCIYIPTMSPWPSRTLSGTPHSGRYGSPTTSGKPSGKQSANATAPASCASTSAGTSAGPATPSPPVHPNRSAAPVSAKRRQSRPTIRRSRMDDLVRWLDEQLTEDERIVRAATPGPWVANKHEYGAEVYTEGGEGVALDHDAGGVGWDDADFIAEHDPTRALREIDAKRRLLEWLEQKNQWALDNNLWSWDDEEALRLLALPYAARPGYKESWRP</sequence>
<accession>D6A4E8</accession>
<feature type="region of interest" description="Disordered" evidence="1">
    <location>
        <begin position="191"/>
        <end position="266"/>
    </location>
</feature>
<evidence type="ECO:0000256" key="1">
    <source>
        <dbReference type="SAM" id="MobiDB-lite"/>
    </source>
</evidence>
<feature type="compositionally biased region" description="Basic residues" evidence="1">
    <location>
        <begin position="255"/>
        <end position="266"/>
    </location>
</feature>
<feature type="region of interest" description="Disordered" evidence="1">
    <location>
        <begin position="27"/>
        <end position="50"/>
    </location>
</feature>
<protein>
    <submittedName>
        <fullName evidence="2">Predicted protein</fullName>
    </submittedName>
</protein>
<organism evidence="2 3">
    <name type="scientific">Streptomyces viridosporus (strain ATCC 14672 / DSM 40746 / JCM 4963 / KCTC 9882 / NRRL B-12104 / FH 1290)</name>
    <name type="common">Streptomyces ghanaensis</name>
    <dbReference type="NCBI Taxonomy" id="566461"/>
    <lineage>
        <taxon>Bacteria</taxon>
        <taxon>Bacillati</taxon>
        <taxon>Actinomycetota</taxon>
        <taxon>Actinomycetes</taxon>
        <taxon>Kitasatosporales</taxon>
        <taxon>Streptomycetaceae</taxon>
        <taxon>Streptomyces</taxon>
    </lineage>
</organism>
<gene>
    <name evidence="2" type="ORF">SSFG_01042</name>
</gene>
<proteinExistence type="predicted"/>
<dbReference type="Proteomes" id="UP000003824">
    <property type="component" value="Unassembled WGS sequence"/>
</dbReference>
<evidence type="ECO:0000313" key="3">
    <source>
        <dbReference type="Proteomes" id="UP000003824"/>
    </source>
</evidence>
<name>D6A4E8_STRV1</name>
<feature type="compositionally biased region" description="Low complexity" evidence="1">
    <location>
        <begin position="217"/>
        <end position="238"/>
    </location>
</feature>
<evidence type="ECO:0000313" key="2">
    <source>
        <dbReference type="EMBL" id="EFE65788.2"/>
    </source>
</evidence>
<dbReference type="EMBL" id="DS999641">
    <property type="protein sequence ID" value="EFE65788.2"/>
    <property type="molecule type" value="Genomic_DNA"/>
</dbReference>
<dbReference type="Pfam" id="PF19730">
    <property type="entry name" value="DUF6221"/>
    <property type="match status" value="1"/>
</dbReference>